<dbReference type="Pfam" id="PF00561">
    <property type="entry name" value="Abhydrolase_1"/>
    <property type="match status" value="1"/>
</dbReference>
<evidence type="ECO:0000256" key="2">
    <source>
        <dbReference type="ARBA" id="ARBA00023098"/>
    </source>
</evidence>
<evidence type="ECO:0000256" key="1">
    <source>
        <dbReference type="ARBA" id="ARBA00022963"/>
    </source>
</evidence>
<dbReference type="SUPFAM" id="SSF53474">
    <property type="entry name" value="alpha/beta-Hydrolases"/>
    <property type="match status" value="1"/>
</dbReference>
<dbReference type="GO" id="GO:0016042">
    <property type="term" value="P:lipid catabolic process"/>
    <property type="evidence" value="ECO:0007669"/>
    <property type="project" value="UniProtKB-KW"/>
</dbReference>
<keyword evidence="1" id="KW-0442">Lipid degradation</keyword>
<dbReference type="Proteomes" id="UP000231019">
    <property type="component" value="Unassembled WGS sequence"/>
</dbReference>
<proteinExistence type="predicted"/>
<organism evidence="4 5">
    <name type="scientific">bacterium (Candidatus Blackallbacteria) CG17_big_fil_post_rev_8_21_14_2_50_48_46</name>
    <dbReference type="NCBI Taxonomy" id="2014261"/>
    <lineage>
        <taxon>Bacteria</taxon>
        <taxon>Candidatus Blackallbacteria</taxon>
    </lineage>
</organism>
<gene>
    <name evidence="4" type="ORF">COW36_15070</name>
</gene>
<evidence type="ECO:0000313" key="4">
    <source>
        <dbReference type="EMBL" id="PIW16031.1"/>
    </source>
</evidence>
<comment type="caution">
    <text evidence="4">The sequence shown here is derived from an EMBL/GenBank/DDBJ whole genome shotgun (WGS) entry which is preliminary data.</text>
</comment>
<reference evidence="4 5" key="1">
    <citation type="submission" date="2017-09" db="EMBL/GenBank/DDBJ databases">
        <title>Depth-based differentiation of microbial function through sediment-hosted aquifers and enrichment of novel symbionts in the deep terrestrial subsurface.</title>
        <authorList>
            <person name="Probst A.J."/>
            <person name="Ladd B."/>
            <person name="Jarett J.K."/>
            <person name="Geller-Mcgrath D.E."/>
            <person name="Sieber C.M."/>
            <person name="Emerson J.B."/>
            <person name="Anantharaman K."/>
            <person name="Thomas B.C."/>
            <person name="Malmstrom R."/>
            <person name="Stieglmeier M."/>
            <person name="Klingl A."/>
            <person name="Woyke T."/>
            <person name="Ryan C.M."/>
            <person name="Banfield J.F."/>
        </authorList>
    </citation>
    <scope>NUCLEOTIDE SEQUENCE [LARGE SCALE GENOMIC DNA]</scope>
    <source>
        <strain evidence="4">CG17_big_fil_post_rev_8_21_14_2_50_48_46</strain>
    </source>
</reference>
<protein>
    <recommendedName>
        <fullName evidence="3">AB hydrolase-1 domain-containing protein</fullName>
    </recommendedName>
</protein>
<sequence>MQQESLFLNLSSVTALHLRHIWIQQGGPIVWMLHGAIENGKIFYTEQGKGLACFLAKAGYEVYVSDLGGRGRSSPPIHSRHTYSQTSAICQELPAVHNWLRQRHPKQPQVWIAHSWGGVLFFALMARQMLNAQPKAVVCFGTKRSVLVKNFDRLILIEAVWKRFAYFLSALYGYLPARAWKFGSDNESSLSHHQSVCWVKAGPWIDPEDQFDYGQALKEIDLPPALFLTGVKDRCLGHGEDVQRFIAELAHPGAEFHLIGKQGGYKHDYDHIDLLTHQDAPADHFKFVLRWLAAQV</sequence>
<evidence type="ECO:0000259" key="3">
    <source>
        <dbReference type="Pfam" id="PF00561"/>
    </source>
</evidence>
<feature type="domain" description="AB hydrolase-1" evidence="3">
    <location>
        <begin position="28"/>
        <end position="131"/>
    </location>
</feature>
<name>A0A2M7G2M1_9BACT</name>
<dbReference type="Gene3D" id="3.40.50.1820">
    <property type="entry name" value="alpha/beta hydrolase"/>
    <property type="match status" value="1"/>
</dbReference>
<dbReference type="AlphaFoldDB" id="A0A2M7G2M1"/>
<keyword evidence="2" id="KW-0443">Lipid metabolism</keyword>
<dbReference type="PANTHER" id="PTHR11005">
    <property type="entry name" value="LYSOSOMAL ACID LIPASE-RELATED"/>
    <property type="match status" value="1"/>
</dbReference>
<evidence type="ECO:0000313" key="5">
    <source>
        <dbReference type="Proteomes" id="UP000231019"/>
    </source>
</evidence>
<dbReference type="InterPro" id="IPR000073">
    <property type="entry name" value="AB_hydrolase_1"/>
</dbReference>
<accession>A0A2M7G2M1</accession>
<dbReference type="EMBL" id="PFFQ01000041">
    <property type="protein sequence ID" value="PIW16031.1"/>
    <property type="molecule type" value="Genomic_DNA"/>
</dbReference>
<dbReference type="InterPro" id="IPR029058">
    <property type="entry name" value="AB_hydrolase_fold"/>
</dbReference>